<protein>
    <submittedName>
        <fullName evidence="2">Uncharacterized protein</fullName>
    </submittedName>
</protein>
<feature type="transmembrane region" description="Helical" evidence="1">
    <location>
        <begin position="12"/>
        <end position="33"/>
    </location>
</feature>
<proteinExistence type="predicted"/>
<name>A0A364V397_9CORY</name>
<dbReference type="Proteomes" id="UP000251577">
    <property type="component" value="Unassembled WGS sequence"/>
</dbReference>
<evidence type="ECO:0000256" key="1">
    <source>
        <dbReference type="SAM" id="Phobius"/>
    </source>
</evidence>
<reference evidence="2 3" key="1">
    <citation type="journal article" date="2018" name="Syst. Appl. Microbiol.">
        <title>Corynebacterium heidelbergense sp. nov., isolated from the preen glands of Egyptian geese (Alopochen aegyptiacus).</title>
        <authorList>
            <person name="Braun M.S."/>
            <person name="Wang E."/>
            <person name="Zimmermann S."/>
            <person name="Wink M."/>
        </authorList>
    </citation>
    <scope>NUCLEOTIDE SEQUENCE [LARGE SCALE GENOMIC DNA]</scope>
    <source>
        <strain evidence="2 3">647</strain>
    </source>
</reference>
<gene>
    <name evidence="2" type="ORF">DLJ54_10140</name>
</gene>
<keyword evidence="3" id="KW-1185">Reference proteome</keyword>
<keyword evidence="1" id="KW-0472">Membrane</keyword>
<feature type="non-terminal residue" evidence="2">
    <location>
        <position position="1"/>
    </location>
</feature>
<dbReference type="EMBL" id="QHCV01000211">
    <property type="protein sequence ID" value="RAV31104.1"/>
    <property type="molecule type" value="Genomic_DNA"/>
</dbReference>
<evidence type="ECO:0000313" key="2">
    <source>
        <dbReference type="EMBL" id="RAV31104.1"/>
    </source>
</evidence>
<comment type="caution">
    <text evidence="2">The sequence shown here is derived from an EMBL/GenBank/DDBJ whole genome shotgun (WGS) entry which is preliminary data.</text>
</comment>
<evidence type="ECO:0000313" key="3">
    <source>
        <dbReference type="Proteomes" id="UP000251577"/>
    </source>
</evidence>
<sequence>LGLGVGLGVGRVLGAPVPGLVLGVMLGLAVVVLRGRMSKRGAAEVHRERVHRVLREHWAVLAGEIVARMQIPHVAAGDVAEVRR</sequence>
<accession>A0A364V397</accession>
<keyword evidence="1" id="KW-0812">Transmembrane</keyword>
<keyword evidence="1" id="KW-1133">Transmembrane helix</keyword>
<organism evidence="2 3">
    <name type="scientific">Corynebacterium heidelbergense</name>
    <dbReference type="NCBI Taxonomy" id="2055947"/>
    <lineage>
        <taxon>Bacteria</taxon>
        <taxon>Bacillati</taxon>
        <taxon>Actinomycetota</taxon>
        <taxon>Actinomycetes</taxon>
        <taxon>Mycobacteriales</taxon>
        <taxon>Corynebacteriaceae</taxon>
        <taxon>Corynebacterium</taxon>
    </lineage>
</organism>
<dbReference type="AlphaFoldDB" id="A0A364V397"/>